<comment type="caution">
    <text evidence="1">The sequence shown here is derived from an EMBL/GenBank/DDBJ whole genome shotgun (WGS) entry which is preliminary data.</text>
</comment>
<organism evidence="1 2">
    <name type="scientific">Liparis tanakae</name>
    <name type="common">Tanaka's snailfish</name>
    <dbReference type="NCBI Taxonomy" id="230148"/>
    <lineage>
        <taxon>Eukaryota</taxon>
        <taxon>Metazoa</taxon>
        <taxon>Chordata</taxon>
        <taxon>Craniata</taxon>
        <taxon>Vertebrata</taxon>
        <taxon>Euteleostomi</taxon>
        <taxon>Actinopterygii</taxon>
        <taxon>Neopterygii</taxon>
        <taxon>Teleostei</taxon>
        <taxon>Neoteleostei</taxon>
        <taxon>Acanthomorphata</taxon>
        <taxon>Eupercaria</taxon>
        <taxon>Perciformes</taxon>
        <taxon>Cottioidei</taxon>
        <taxon>Cottales</taxon>
        <taxon>Liparidae</taxon>
        <taxon>Liparis</taxon>
    </lineage>
</organism>
<reference evidence="1 2" key="1">
    <citation type="submission" date="2019-03" db="EMBL/GenBank/DDBJ databases">
        <title>First draft genome of Liparis tanakae, snailfish: a comprehensive survey of snailfish specific genes.</title>
        <authorList>
            <person name="Kim W."/>
            <person name="Song I."/>
            <person name="Jeong J.-H."/>
            <person name="Kim D."/>
            <person name="Kim S."/>
            <person name="Ryu S."/>
            <person name="Song J.Y."/>
            <person name="Lee S.K."/>
        </authorList>
    </citation>
    <scope>NUCLEOTIDE SEQUENCE [LARGE SCALE GENOMIC DNA]</scope>
    <source>
        <tissue evidence="1">Muscle</tissue>
    </source>
</reference>
<name>A0A4Z2G6V4_9TELE</name>
<dbReference type="Proteomes" id="UP000314294">
    <property type="component" value="Unassembled WGS sequence"/>
</dbReference>
<protein>
    <submittedName>
        <fullName evidence="1">Uncharacterized protein</fullName>
    </submittedName>
</protein>
<proteinExistence type="predicted"/>
<keyword evidence="2" id="KW-1185">Reference proteome</keyword>
<evidence type="ECO:0000313" key="1">
    <source>
        <dbReference type="EMBL" id="TNN49249.1"/>
    </source>
</evidence>
<sequence>MTSQLSETVLRPAVGFFWSAPGAGHGVTDAAVGQPAGVAAVVAQQLPGGEHLAHFGDLSAVLPARPDRLVVRQLGGLGQEVRTPGAVSLPPQGSLGVVMGYCTEPSLSQPALHQSSFPRHAACSCSKDATVASWPRHARSAS</sequence>
<accession>A0A4Z2G6V4</accession>
<dbReference type="AlphaFoldDB" id="A0A4Z2G6V4"/>
<gene>
    <name evidence="1" type="ORF">EYF80_040547</name>
</gene>
<dbReference type="EMBL" id="SRLO01000663">
    <property type="protein sequence ID" value="TNN49249.1"/>
    <property type="molecule type" value="Genomic_DNA"/>
</dbReference>
<evidence type="ECO:0000313" key="2">
    <source>
        <dbReference type="Proteomes" id="UP000314294"/>
    </source>
</evidence>